<dbReference type="PANTHER" id="PTHR30250:SF11">
    <property type="entry name" value="O-ANTIGEN TRANSPORTER-RELATED"/>
    <property type="match status" value="1"/>
</dbReference>
<evidence type="ECO:0000256" key="3">
    <source>
        <dbReference type="ARBA" id="ARBA00022692"/>
    </source>
</evidence>
<name>A0A0G1RX70_9BACT</name>
<comment type="caution">
    <text evidence="7">The sequence shown here is derived from an EMBL/GenBank/DDBJ whole genome shotgun (WGS) entry which is preliminary data.</text>
</comment>
<reference evidence="7 8" key="1">
    <citation type="journal article" date="2015" name="Nature">
        <title>rRNA introns, odd ribosomes, and small enigmatic genomes across a large radiation of phyla.</title>
        <authorList>
            <person name="Brown C.T."/>
            <person name="Hug L.A."/>
            <person name="Thomas B.C."/>
            <person name="Sharon I."/>
            <person name="Castelle C.J."/>
            <person name="Singh A."/>
            <person name="Wilkins M.J."/>
            <person name="Williams K.H."/>
            <person name="Banfield J.F."/>
        </authorList>
    </citation>
    <scope>NUCLEOTIDE SEQUENCE [LARGE SCALE GENOMIC DNA]</scope>
</reference>
<proteinExistence type="predicted"/>
<evidence type="ECO:0000256" key="4">
    <source>
        <dbReference type="ARBA" id="ARBA00022989"/>
    </source>
</evidence>
<dbReference type="PANTHER" id="PTHR30250">
    <property type="entry name" value="PST FAMILY PREDICTED COLANIC ACID TRANSPORTER"/>
    <property type="match status" value="1"/>
</dbReference>
<feature type="transmembrane region" description="Helical" evidence="6">
    <location>
        <begin position="21"/>
        <end position="44"/>
    </location>
</feature>
<evidence type="ECO:0000256" key="6">
    <source>
        <dbReference type="SAM" id="Phobius"/>
    </source>
</evidence>
<gene>
    <name evidence="7" type="ORF">UX85_C0002G0076</name>
</gene>
<feature type="transmembrane region" description="Helical" evidence="6">
    <location>
        <begin position="261"/>
        <end position="281"/>
    </location>
</feature>
<accession>A0A0G1RX70</accession>
<dbReference type="EMBL" id="LCNT01000002">
    <property type="protein sequence ID" value="KKU61696.1"/>
    <property type="molecule type" value="Genomic_DNA"/>
</dbReference>
<feature type="transmembrane region" description="Helical" evidence="6">
    <location>
        <begin position="50"/>
        <end position="71"/>
    </location>
</feature>
<evidence type="ECO:0000313" key="7">
    <source>
        <dbReference type="EMBL" id="KKU61696.1"/>
    </source>
</evidence>
<feature type="transmembrane region" description="Helical" evidence="6">
    <location>
        <begin position="186"/>
        <end position="206"/>
    </location>
</feature>
<keyword evidence="2" id="KW-1003">Cell membrane</keyword>
<protein>
    <submittedName>
        <fullName evidence="7">Membrane protein involved in the export of O-antigen and teichoic acid</fullName>
    </submittedName>
</protein>
<keyword evidence="5 6" id="KW-0472">Membrane</keyword>
<evidence type="ECO:0000256" key="2">
    <source>
        <dbReference type="ARBA" id="ARBA00022475"/>
    </source>
</evidence>
<evidence type="ECO:0000313" key="8">
    <source>
        <dbReference type="Proteomes" id="UP000033860"/>
    </source>
</evidence>
<organism evidence="7 8">
    <name type="scientific">Candidatus Beckwithbacteria bacterium GW2011_GWB1_47_15</name>
    <dbReference type="NCBI Taxonomy" id="1618371"/>
    <lineage>
        <taxon>Bacteria</taxon>
        <taxon>Candidatus Beckwithiibacteriota</taxon>
    </lineage>
</organism>
<feature type="transmembrane region" description="Helical" evidence="6">
    <location>
        <begin position="92"/>
        <end position="111"/>
    </location>
</feature>
<feature type="transmembrane region" description="Helical" evidence="6">
    <location>
        <begin position="365"/>
        <end position="385"/>
    </location>
</feature>
<dbReference type="GO" id="GO:0005886">
    <property type="term" value="C:plasma membrane"/>
    <property type="evidence" value="ECO:0007669"/>
    <property type="project" value="UniProtKB-SubCell"/>
</dbReference>
<feature type="transmembrane region" description="Helical" evidence="6">
    <location>
        <begin position="161"/>
        <end position="180"/>
    </location>
</feature>
<dbReference type="Pfam" id="PF13440">
    <property type="entry name" value="Polysacc_synt_3"/>
    <property type="match status" value="1"/>
</dbReference>
<sequence length="420" mass="44996">MAKIIKSLLAVTRTQTIKDAVIVTAGMGLSTLLAAASIFLIARLLGPTGFGLYTTALAIVVIVIDSIDLAISSSIVNFASQATDADKSFIKYGFYLKLILGLTAGALFAVLSQPVANLIHPELKPYLLLAAAIIPAVFLFRFPKALLQSQRRFLADTSVDIIINLLRLAAVVAIYLVARLTVGNSLLAYTLGAVGGLVLGAKLISWDFLKAKVTPKVKRRFFHFQKWLTAGFILAAIHGRVDTAILLRLTDATTTGIYQAAYRFFMPAIQFAAALSLIFAPRFASFPDSATSQKYLFKAAKLSLILAALVLLIIPLSEFLVQLIFGSGYQAAVLPTKILSLGFAFFVAGAPYVSHLIYSTGRVKVFFGLSLIQLALLVGLDLVLIPQYQAVGAALAASLTLIALNTLTAVLALTYRPKPT</sequence>
<feature type="transmembrane region" description="Helical" evidence="6">
    <location>
        <begin position="338"/>
        <end position="358"/>
    </location>
</feature>
<dbReference type="InterPro" id="IPR050833">
    <property type="entry name" value="Poly_Biosynth_Transport"/>
</dbReference>
<feature type="transmembrane region" description="Helical" evidence="6">
    <location>
        <begin position="227"/>
        <end position="249"/>
    </location>
</feature>
<dbReference type="Proteomes" id="UP000033860">
    <property type="component" value="Unassembled WGS sequence"/>
</dbReference>
<keyword evidence="4 6" id="KW-1133">Transmembrane helix</keyword>
<feature type="transmembrane region" description="Helical" evidence="6">
    <location>
        <begin position="302"/>
        <end position="326"/>
    </location>
</feature>
<dbReference type="AlphaFoldDB" id="A0A0G1RX70"/>
<evidence type="ECO:0000256" key="1">
    <source>
        <dbReference type="ARBA" id="ARBA00004651"/>
    </source>
</evidence>
<feature type="transmembrane region" description="Helical" evidence="6">
    <location>
        <begin position="391"/>
        <end position="415"/>
    </location>
</feature>
<feature type="transmembrane region" description="Helical" evidence="6">
    <location>
        <begin position="123"/>
        <end position="140"/>
    </location>
</feature>
<comment type="subcellular location">
    <subcellularLocation>
        <location evidence="1">Cell membrane</location>
        <topology evidence="1">Multi-pass membrane protein</topology>
    </subcellularLocation>
</comment>
<evidence type="ECO:0000256" key="5">
    <source>
        <dbReference type="ARBA" id="ARBA00023136"/>
    </source>
</evidence>
<keyword evidence="3 6" id="KW-0812">Transmembrane</keyword>